<dbReference type="Gene3D" id="3.30.70.260">
    <property type="match status" value="1"/>
</dbReference>
<keyword evidence="13" id="KW-1185">Reference proteome</keyword>
<comment type="function">
    <text evidence="8">Modifies, by uridylylation and deuridylylation, the PII regulatory proteins (GlnB and homologs), in response to the nitrogen status of the cell that GlnD senses through the glutamine level. Under low glutamine levels, catalyzes the conversion of the PII proteins and UTP to PII-UMP and PPi, while under higher glutamine levels, GlnD hydrolyzes PII-UMP to PII and UMP (deuridylylation). Thus, controls uridylylation state and activity of the PII proteins, and plays an important role in the regulation of nitrogen metabolism.</text>
</comment>
<dbReference type="SUPFAM" id="SSF81593">
    <property type="entry name" value="Nucleotidyltransferase substrate binding subunit/domain"/>
    <property type="match status" value="1"/>
</dbReference>
<dbReference type="GO" id="GO:0008081">
    <property type="term" value="F:phosphoric diester hydrolase activity"/>
    <property type="evidence" value="ECO:0007669"/>
    <property type="project" value="UniProtKB-UniRule"/>
</dbReference>
<dbReference type="STRING" id="1300342.I596_1948"/>
<dbReference type="InterPro" id="IPR002912">
    <property type="entry name" value="ACT_dom"/>
</dbReference>
<dbReference type="RefSeq" id="WP_067646704.1">
    <property type="nucleotide sequence ID" value="NZ_CP015249.1"/>
</dbReference>
<comment type="domain">
    <text evidence="8">Has four distinct domains: an N-terminal nucleotidyltransferase (NT) domain responsible for UTase activity, a central HD domain that encodes UR activity, and two C-terminal ACT domains that seem to have a role in glutamine sensing.</text>
</comment>
<evidence type="ECO:0000313" key="13">
    <source>
        <dbReference type="Proteomes" id="UP000076830"/>
    </source>
</evidence>
<comment type="caution">
    <text evidence="8">Lacks conserved residue(s) required for the propagation of feature annotation.</text>
</comment>
<evidence type="ECO:0000256" key="7">
    <source>
        <dbReference type="ARBA" id="ARBA00047968"/>
    </source>
</evidence>
<dbReference type="InterPro" id="IPR045865">
    <property type="entry name" value="ACT-like_dom_sf"/>
</dbReference>
<dbReference type="InterPro" id="IPR043519">
    <property type="entry name" value="NT_sf"/>
</dbReference>
<dbReference type="GO" id="GO:0008773">
    <property type="term" value="F:[protein-PII] uridylyltransferase activity"/>
    <property type="evidence" value="ECO:0007669"/>
    <property type="project" value="UniProtKB-UniRule"/>
</dbReference>
<dbReference type="HAMAP" id="MF_00277">
    <property type="entry name" value="PII_uridylyl_transf"/>
    <property type="match status" value="1"/>
</dbReference>
<dbReference type="PROSITE" id="PS51831">
    <property type="entry name" value="HD"/>
    <property type="match status" value="1"/>
</dbReference>
<dbReference type="PANTHER" id="PTHR47320:SF1">
    <property type="entry name" value="BIFUNCTIONAL URIDYLYLTRANSFERASE_URIDYLYL-REMOVING ENZYME"/>
    <property type="match status" value="1"/>
</dbReference>
<comment type="catalytic activity">
    <reaction evidence="8">
        <text>[protein-PII]-L-tyrosine + UTP = [protein-PII]-uridylyl-L-tyrosine + diphosphate</text>
        <dbReference type="Rhea" id="RHEA:13673"/>
        <dbReference type="Rhea" id="RHEA-COMP:12147"/>
        <dbReference type="Rhea" id="RHEA-COMP:12148"/>
        <dbReference type="ChEBI" id="CHEBI:33019"/>
        <dbReference type="ChEBI" id="CHEBI:46398"/>
        <dbReference type="ChEBI" id="CHEBI:46858"/>
        <dbReference type="ChEBI" id="CHEBI:90602"/>
        <dbReference type="EC" id="2.7.7.59"/>
    </reaction>
</comment>
<comment type="similarity">
    <text evidence="8">Belongs to the GlnD family.</text>
</comment>
<dbReference type="CDD" id="cd05401">
    <property type="entry name" value="NT_GlnE_GlnD_like"/>
    <property type="match status" value="1"/>
</dbReference>
<evidence type="ECO:0000256" key="2">
    <source>
        <dbReference type="ARBA" id="ARBA00022695"/>
    </source>
</evidence>
<dbReference type="KEGG" id="dko:I596_1948"/>
<protein>
    <recommendedName>
        <fullName evidence="8">Bifunctional uridylyltransferase/uridylyl-removing enzyme</fullName>
        <shortName evidence="8">UTase/UR</shortName>
    </recommendedName>
    <alternativeName>
        <fullName evidence="8">Bifunctional [protein-PII] modification enzyme</fullName>
    </alternativeName>
    <alternativeName>
        <fullName evidence="8">Bifunctional nitrogen sensor protein</fullName>
    </alternativeName>
    <domain>
        <recommendedName>
            <fullName evidence="8">[Protein-PII] uridylyltransferase</fullName>
            <shortName evidence="8">PII uridylyltransferase</shortName>
            <shortName evidence="8">UTase</shortName>
            <ecNumber evidence="8">2.7.7.59</ecNumber>
        </recommendedName>
    </domain>
    <domain>
        <recommendedName>
            <fullName evidence="8">[Protein-PII]-UMP uridylyl-removing enzyme</fullName>
            <shortName evidence="8">UR</shortName>
            <ecNumber evidence="8">3.1.4.-</ecNumber>
        </recommendedName>
    </domain>
</protein>
<comment type="cofactor">
    <cofactor evidence="8">
        <name>Mg(2+)</name>
        <dbReference type="ChEBI" id="CHEBI:18420"/>
    </cofactor>
</comment>
<dbReference type="OrthoDB" id="9758038at2"/>
<dbReference type="InterPro" id="IPR010043">
    <property type="entry name" value="UTase/UR"/>
</dbReference>
<evidence type="ECO:0000259" key="10">
    <source>
        <dbReference type="PROSITE" id="PS51671"/>
    </source>
</evidence>
<dbReference type="Gene3D" id="3.30.460.10">
    <property type="entry name" value="Beta Polymerase, domain 2"/>
    <property type="match status" value="1"/>
</dbReference>
<keyword evidence="1 8" id="KW-0808">Transferase</keyword>
<keyword evidence="6 8" id="KW-0511">Multifunctional enzyme</keyword>
<dbReference type="Pfam" id="PF01842">
    <property type="entry name" value="ACT"/>
    <property type="match status" value="1"/>
</dbReference>
<dbReference type="NCBIfam" id="TIGR01693">
    <property type="entry name" value="UTase_glnD"/>
    <property type="match status" value="1"/>
</dbReference>
<feature type="domain" description="HD" evidence="11">
    <location>
        <begin position="463"/>
        <end position="585"/>
    </location>
</feature>
<feature type="compositionally biased region" description="Basic and acidic residues" evidence="9">
    <location>
        <begin position="1"/>
        <end position="16"/>
    </location>
</feature>
<keyword evidence="4 8" id="KW-0378">Hydrolase</keyword>
<dbReference type="PANTHER" id="PTHR47320">
    <property type="entry name" value="BIFUNCTIONAL URIDYLYLTRANSFERASE/URIDYLYL-REMOVING ENZYME"/>
    <property type="match status" value="1"/>
</dbReference>
<organism evidence="12 13">
    <name type="scientific">Dokdonella koreensis DS-123</name>
    <dbReference type="NCBI Taxonomy" id="1300342"/>
    <lineage>
        <taxon>Bacteria</taxon>
        <taxon>Pseudomonadati</taxon>
        <taxon>Pseudomonadota</taxon>
        <taxon>Gammaproteobacteria</taxon>
        <taxon>Lysobacterales</taxon>
        <taxon>Rhodanobacteraceae</taxon>
        <taxon>Dokdonella</taxon>
    </lineage>
</organism>
<evidence type="ECO:0000256" key="4">
    <source>
        <dbReference type="ARBA" id="ARBA00022801"/>
    </source>
</evidence>
<dbReference type="CDD" id="cd00077">
    <property type="entry name" value="HDc"/>
    <property type="match status" value="1"/>
</dbReference>
<dbReference type="InterPro" id="IPR013546">
    <property type="entry name" value="PII_UdlTrfase/GS_AdlTrfase"/>
</dbReference>
<comment type="catalytic activity">
    <reaction evidence="8">
        <text>[protein-PII]-uridylyl-L-tyrosine + H2O = [protein-PII]-L-tyrosine + UMP + H(+)</text>
        <dbReference type="Rhea" id="RHEA:48600"/>
        <dbReference type="Rhea" id="RHEA-COMP:12147"/>
        <dbReference type="Rhea" id="RHEA-COMP:12148"/>
        <dbReference type="ChEBI" id="CHEBI:15377"/>
        <dbReference type="ChEBI" id="CHEBI:15378"/>
        <dbReference type="ChEBI" id="CHEBI:46858"/>
        <dbReference type="ChEBI" id="CHEBI:57865"/>
        <dbReference type="ChEBI" id="CHEBI:90602"/>
    </reaction>
</comment>
<name>A0A160DV21_9GAMM</name>
<dbReference type="InterPro" id="IPR003607">
    <property type="entry name" value="HD/PDEase_dom"/>
</dbReference>
<gene>
    <name evidence="8" type="primary">glnD</name>
    <name evidence="12" type="ORF">I596_1948</name>
</gene>
<dbReference type="PATRIC" id="fig|1300342.3.peg.1903"/>
<feature type="domain" description="ACT" evidence="10">
    <location>
        <begin position="703"/>
        <end position="787"/>
    </location>
</feature>
<evidence type="ECO:0000256" key="1">
    <source>
        <dbReference type="ARBA" id="ARBA00022679"/>
    </source>
</evidence>
<dbReference type="Proteomes" id="UP000076830">
    <property type="component" value="Chromosome"/>
</dbReference>
<dbReference type="EC" id="3.1.4.-" evidence="8"/>
<dbReference type="CDD" id="cd04899">
    <property type="entry name" value="ACT_ACR-UUR-like_2"/>
    <property type="match status" value="1"/>
</dbReference>
<accession>A0A160DV21</accession>
<evidence type="ECO:0000256" key="6">
    <source>
        <dbReference type="ARBA" id="ARBA00023268"/>
    </source>
</evidence>
<feature type="region of interest" description="Uridylyltransferase" evidence="8">
    <location>
        <begin position="1"/>
        <end position="344"/>
    </location>
</feature>
<evidence type="ECO:0000256" key="8">
    <source>
        <dbReference type="HAMAP-Rule" id="MF_00277"/>
    </source>
</evidence>
<dbReference type="InterPro" id="IPR006674">
    <property type="entry name" value="HD_domain"/>
</dbReference>
<keyword evidence="3" id="KW-0677">Repeat</keyword>
<dbReference type="Pfam" id="PF01966">
    <property type="entry name" value="HD"/>
    <property type="match status" value="1"/>
</dbReference>
<feature type="domain" description="ACT" evidence="10">
    <location>
        <begin position="811"/>
        <end position="885"/>
    </location>
</feature>
<dbReference type="GO" id="GO:0008893">
    <property type="term" value="F:guanosine-3',5'-bis(diphosphate) 3'-diphosphatase activity"/>
    <property type="evidence" value="ECO:0007669"/>
    <property type="project" value="UniProtKB-EC"/>
</dbReference>
<dbReference type="PIRSF" id="PIRSF006288">
    <property type="entry name" value="PII_uridyltransf"/>
    <property type="match status" value="1"/>
</dbReference>
<evidence type="ECO:0000256" key="3">
    <source>
        <dbReference type="ARBA" id="ARBA00022737"/>
    </source>
</evidence>
<dbReference type="Gene3D" id="1.10.3090.10">
    <property type="entry name" value="cca-adding enzyme, domain 2"/>
    <property type="match status" value="1"/>
</dbReference>
<reference evidence="12 13" key="1">
    <citation type="submission" date="2016-04" db="EMBL/GenBank/DDBJ databases">
        <title>Complete genome sequence of Dokdonella koreensis DS-123T.</title>
        <authorList>
            <person name="Kim J.F."/>
            <person name="Lee H."/>
            <person name="Kwak M.-J."/>
        </authorList>
    </citation>
    <scope>NUCLEOTIDE SEQUENCE [LARGE SCALE GENOMIC DNA]</scope>
    <source>
        <strain evidence="12 13">DS-123</strain>
    </source>
</reference>
<dbReference type="EC" id="2.7.7.59" evidence="8"/>
<comment type="catalytic activity">
    <reaction evidence="7">
        <text>guanosine 3',5'-bis(diphosphate) + H2O = GDP + diphosphate + H(+)</text>
        <dbReference type="Rhea" id="RHEA:14253"/>
        <dbReference type="ChEBI" id="CHEBI:15377"/>
        <dbReference type="ChEBI" id="CHEBI:15378"/>
        <dbReference type="ChEBI" id="CHEBI:33019"/>
        <dbReference type="ChEBI" id="CHEBI:58189"/>
        <dbReference type="ChEBI" id="CHEBI:77828"/>
        <dbReference type="EC" id="3.1.7.2"/>
    </reaction>
</comment>
<sequence>MSGAPNDREAPPHREPAVPALRRLADPIPRSGVDASARLGLRQFLADGDRDLTGAFGDGVAATRLVAARAAMVDRVALHVWRAWLGDREGMALLAVGGYGRRELFPHSDVDLLVLTAGPIAEARQQRALEMFLSTLWDIGLKPGHAVRDADGCRRLAGQDETVYSALLDARPLAGDDALGTALTASLPDQRLWTPLAFLEAKQADRVARRRRFGDTAYNLEPNLKEGPGGLRDLHLIAWLDRIAAATLLDEDERQAVATARERLFRVRYALHLEAGRPEERLLFDHQRSLAQRFGYRDESRRNLGVEQFMQRYFRATSRIAAACDDAIDRALERLEPAPPTAVPIGDGLVRIGDRIALDEAVSLEREPGRLVTLFASLDRLPGVTGLRASTTRRVRRLLRDPAFDPDRADVLAAVREVLEGDTVQAVATVSTMAHYGLLARLVPGFARVSGRMQYDLFHVYTVDEHTLRVLGFMARFAAPDPSGEFALARSIFPRLPQPSLLLLAGLFHDIAKGRGGDHSVLGVEDAQQFCAKLGLPRADIELVAWLVRWHLLMSTTAQRQDITDPEVVHRFASEVADWERLDYLYLLTVADICGTSPKLWNSWKDRLLSDLYGATRFALRERRELPPLAAERADACRDRARRLLDGRGIDAAAITRIWSVFPESSFLRYSPDQIAWQTAAIAQADTLPLVKVRPEGLRGTSEIFIHAADREGLFAAVTAVLDRRQLDIVEARVVTSRTGQVLDTFLILDAHGHTLSAEACGQIERQLLDMLERQAFDVVPAVRTLPRTLKHFQVEPRVVFRADPVRRRTRLALICTDRPGLLAAVAQALRDRKVRVHDARIVTFGERVEDFFEITDDAGAPLDAAAQESLRAVLMDRLLPAAAPASASA</sequence>
<evidence type="ECO:0000313" key="12">
    <source>
        <dbReference type="EMBL" id="ANB17970.1"/>
    </source>
</evidence>
<dbReference type="AlphaFoldDB" id="A0A160DV21"/>
<dbReference type="GO" id="GO:0006808">
    <property type="term" value="P:regulation of nitrogen utilization"/>
    <property type="evidence" value="ECO:0007669"/>
    <property type="project" value="UniProtKB-UniRule"/>
</dbReference>
<comment type="activity regulation">
    <text evidence="8">Uridylyltransferase (UTase) activity is inhibited by glutamine, while glutamine activates uridylyl-removing (UR) activity.</text>
</comment>
<dbReference type="SUPFAM" id="SSF109604">
    <property type="entry name" value="HD-domain/PDEase-like"/>
    <property type="match status" value="1"/>
</dbReference>
<feature type="region of interest" description="Disordered" evidence="9">
    <location>
        <begin position="1"/>
        <end position="23"/>
    </location>
</feature>
<dbReference type="PROSITE" id="PS51671">
    <property type="entry name" value="ACT"/>
    <property type="match status" value="2"/>
</dbReference>
<dbReference type="EMBL" id="CP015249">
    <property type="protein sequence ID" value="ANB17970.1"/>
    <property type="molecule type" value="Genomic_DNA"/>
</dbReference>
<evidence type="ECO:0000256" key="9">
    <source>
        <dbReference type="SAM" id="MobiDB-lite"/>
    </source>
</evidence>
<proteinExistence type="inferred from homology"/>
<dbReference type="SMART" id="SM00471">
    <property type="entry name" value="HDc"/>
    <property type="match status" value="1"/>
</dbReference>
<dbReference type="SUPFAM" id="SSF81301">
    <property type="entry name" value="Nucleotidyltransferase"/>
    <property type="match status" value="1"/>
</dbReference>
<keyword evidence="2 8" id="KW-0548">Nucleotidyltransferase</keyword>
<dbReference type="Pfam" id="PF08335">
    <property type="entry name" value="GlnD_UR_UTase"/>
    <property type="match status" value="1"/>
</dbReference>
<dbReference type="SUPFAM" id="SSF55021">
    <property type="entry name" value="ACT-like"/>
    <property type="match status" value="2"/>
</dbReference>
<evidence type="ECO:0000259" key="11">
    <source>
        <dbReference type="PROSITE" id="PS51831"/>
    </source>
</evidence>
<keyword evidence="5 8" id="KW-0460">Magnesium</keyword>
<evidence type="ECO:0000256" key="5">
    <source>
        <dbReference type="ARBA" id="ARBA00022842"/>
    </source>
</evidence>
<dbReference type="CDD" id="cd04900">
    <property type="entry name" value="ACT_UUR-like_1"/>
    <property type="match status" value="1"/>
</dbReference>